<dbReference type="InterPro" id="IPR044878">
    <property type="entry name" value="UbiA_sf"/>
</dbReference>
<dbReference type="GO" id="GO:0016765">
    <property type="term" value="F:transferase activity, transferring alkyl or aryl (other than methyl) groups"/>
    <property type="evidence" value="ECO:0007669"/>
    <property type="project" value="InterPro"/>
</dbReference>
<evidence type="ECO:0000313" key="7">
    <source>
        <dbReference type="Proteomes" id="UP001057580"/>
    </source>
</evidence>
<proteinExistence type="predicted"/>
<comment type="subcellular location">
    <subcellularLocation>
        <location evidence="1">Cell membrane</location>
        <topology evidence="1">Multi-pass membrane protein</topology>
    </subcellularLocation>
</comment>
<evidence type="ECO:0000256" key="5">
    <source>
        <dbReference type="SAM" id="Phobius"/>
    </source>
</evidence>
<gene>
    <name evidence="6" type="ORF">N0B31_19910</name>
</gene>
<feature type="transmembrane region" description="Helical" evidence="5">
    <location>
        <begin position="143"/>
        <end position="164"/>
    </location>
</feature>
<dbReference type="AlphaFoldDB" id="A0A9E7R480"/>
<accession>A0A9E7R480</accession>
<dbReference type="EMBL" id="CP104003">
    <property type="protein sequence ID" value="UWM54370.1"/>
    <property type="molecule type" value="Genomic_DNA"/>
</dbReference>
<dbReference type="Pfam" id="PF01040">
    <property type="entry name" value="UbiA"/>
    <property type="match status" value="1"/>
</dbReference>
<evidence type="ECO:0000256" key="3">
    <source>
        <dbReference type="ARBA" id="ARBA00022989"/>
    </source>
</evidence>
<reference evidence="6" key="1">
    <citation type="submission" date="2022-09" db="EMBL/GenBank/DDBJ databases">
        <title>Diverse halophilic archaea isolated from saline environments.</title>
        <authorList>
            <person name="Cui H.-L."/>
        </authorList>
    </citation>
    <scope>NUCLEOTIDE SEQUENCE</scope>
    <source>
        <strain evidence="6">ZS-35-S2</strain>
    </source>
</reference>
<keyword evidence="2 5" id="KW-0812">Transmembrane</keyword>
<feature type="transmembrane region" description="Helical" evidence="5">
    <location>
        <begin position="214"/>
        <end position="236"/>
    </location>
</feature>
<dbReference type="GO" id="GO:0005886">
    <property type="term" value="C:plasma membrane"/>
    <property type="evidence" value="ECO:0007669"/>
    <property type="project" value="UniProtKB-SubCell"/>
</dbReference>
<keyword evidence="6" id="KW-0808">Transferase</keyword>
<evidence type="ECO:0000313" key="6">
    <source>
        <dbReference type="EMBL" id="UWM54370.1"/>
    </source>
</evidence>
<dbReference type="KEGG" id="ssai:N0B31_19910"/>
<keyword evidence="4 5" id="KW-0472">Membrane</keyword>
<evidence type="ECO:0000256" key="4">
    <source>
        <dbReference type="ARBA" id="ARBA00023136"/>
    </source>
</evidence>
<feature type="transmembrane region" description="Helical" evidence="5">
    <location>
        <begin position="170"/>
        <end position="187"/>
    </location>
</feature>
<dbReference type="CDD" id="cd13963">
    <property type="entry name" value="PT_UbiA_2"/>
    <property type="match status" value="1"/>
</dbReference>
<sequence length="301" mass="33394">MSFGTRERLSDYWSSLDGLVREVRPGQWYKQVILFIPVVFSMNALNLDAWVDATMGAVLFSAVAGSIYIANDIADVEEDRRHPTKRHRPIASGQVGITTAAVTAVVLSVSSLATAWVVEPTFAAILVAYVAQNLLYDYALRDVLIVDLLVISSGFVLRAIGGILLIGSPISPWLLLSTFLAALMLGSGKRWAELERLDDPAEARTTLAKYSTDFLEFVFLSVAAMLLFAYSLYTFFARDLAMMLTIPFAYLAVFRYVYLAIEGHISDPKEMLLDRTTMVNFLLWGITTLVLLYVVPPGWSL</sequence>
<feature type="transmembrane region" description="Helical" evidence="5">
    <location>
        <begin position="281"/>
        <end position="299"/>
    </location>
</feature>
<dbReference type="RefSeq" id="WP_260593390.1">
    <property type="nucleotide sequence ID" value="NZ_CP104003.1"/>
</dbReference>
<keyword evidence="7" id="KW-1185">Reference proteome</keyword>
<dbReference type="GO" id="GO:0016757">
    <property type="term" value="F:glycosyltransferase activity"/>
    <property type="evidence" value="ECO:0007669"/>
    <property type="project" value="UniProtKB-KW"/>
</dbReference>
<organism evidence="6 7">
    <name type="scientific">Salinirubellus salinus</name>
    <dbReference type="NCBI Taxonomy" id="1364945"/>
    <lineage>
        <taxon>Archaea</taxon>
        <taxon>Methanobacteriati</taxon>
        <taxon>Methanobacteriota</taxon>
        <taxon>Stenosarchaea group</taxon>
        <taxon>Halobacteria</taxon>
        <taxon>Halobacteriales</taxon>
        <taxon>Natronomonadaceae</taxon>
        <taxon>Salinirubellus</taxon>
    </lineage>
</organism>
<dbReference type="Proteomes" id="UP001057580">
    <property type="component" value="Chromosome"/>
</dbReference>
<feature type="transmembrane region" description="Helical" evidence="5">
    <location>
        <begin position="242"/>
        <end position="261"/>
    </location>
</feature>
<evidence type="ECO:0000256" key="1">
    <source>
        <dbReference type="ARBA" id="ARBA00004651"/>
    </source>
</evidence>
<evidence type="ECO:0000256" key="2">
    <source>
        <dbReference type="ARBA" id="ARBA00022692"/>
    </source>
</evidence>
<dbReference type="InterPro" id="IPR000537">
    <property type="entry name" value="UbiA_prenyltransferase"/>
</dbReference>
<keyword evidence="3 5" id="KW-1133">Transmembrane helix</keyword>
<dbReference type="GeneID" id="74944738"/>
<feature type="transmembrane region" description="Helical" evidence="5">
    <location>
        <begin position="53"/>
        <end position="70"/>
    </location>
</feature>
<protein>
    <submittedName>
        <fullName evidence="6">Decaprenyl-phosphate phosphoribosyltransferase</fullName>
    </submittedName>
</protein>
<name>A0A9E7R480_9EURY</name>
<dbReference type="Gene3D" id="1.10.357.140">
    <property type="entry name" value="UbiA prenyltransferase"/>
    <property type="match status" value="1"/>
</dbReference>
<keyword evidence="6" id="KW-0328">Glycosyltransferase</keyword>
<feature type="transmembrane region" description="Helical" evidence="5">
    <location>
        <begin position="90"/>
        <end position="107"/>
    </location>
</feature>
<feature type="transmembrane region" description="Helical" evidence="5">
    <location>
        <begin position="113"/>
        <end position="131"/>
    </location>
</feature>